<feature type="coiled-coil region" evidence="1">
    <location>
        <begin position="302"/>
        <end position="329"/>
    </location>
</feature>
<evidence type="ECO:0000313" key="2">
    <source>
        <dbReference type="EMBL" id="QDB74015.1"/>
    </source>
</evidence>
<gene>
    <name evidence="2" type="ORF">2L372D_101</name>
</gene>
<proteinExistence type="predicted"/>
<keyword evidence="1" id="KW-0175">Coiled coil</keyword>
<evidence type="ECO:0000256" key="1">
    <source>
        <dbReference type="SAM" id="Coils"/>
    </source>
</evidence>
<organism evidence="2 3">
    <name type="scientific">Aeromonas phage 2L372D</name>
    <dbReference type="NCBI Taxonomy" id="2588097"/>
    <lineage>
        <taxon>Viruses</taxon>
        <taxon>Duplodnaviria</taxon>
        <taxon>Heunggongvirae</taxon>
        <taxon>Uroviricota</taxon>
        <taxon>Caudoviricetes</taxon>
        <taxon>Plateaulakevirus</taxon>
        <taxon>Plateaulakevirus pv2L372D</taxon>
    </lineage>
</organism>
<dbReference type="EMBL" id="MK804893">
    <property type="protein sequence ID" value="QDB74015.1"/>
    <property type="molecule type" value="Genomic_DNA"/>
</dbReference>
<accession>A0A4Y5TYC2</accession>
<name>A0A4Y5TYC2_9CAUD</name>
<dbReference type="InterPro" id="IPR058894">
    <property type="entry name" value="PhiTE_211_coil-containing-like"/>
</dbReference>
<dbReference type="Proteomes" id="UP000316128">
    <property type="component" value="Segment"/>
</dbReference>
<keyword evidence="3" id="KW-1185">Reference proteome</keyword>
<protein>
    <submittedName>
        <fullName evidence="2">Uncharacterized protein</fullName>
    </submittedName>
</protein>
<feature type="coiled-coil region" evidence="1">
    <location>
        <begin position="232"/>
        <end position="269"/>
    </location>
</feature>
<sequence length="366" mass="40894">MKLDIKKDGDKKTPHLAICHEGQGGSANNRHISLLMKSDTIELTDEIMKSIEKFGVENFPEEIQKAMSMRNSKMLLENALKEAYCGKDEWLCVEDWKDGQVYFTTGDYCEGWDFMVTTFTMTEDGSVTVGDTASPVVQITDYMIVEGKVKLSEEAEDKLETGLYEIVSKSINKADTQLKLFKAVTESLEKASTPVAVSDDSTINVNKTKDKTEKPLDIQELMKSAEFQDILKAQLEAAQAPLKEELEKAKAKAAEAEEILKAAEQVQKNEFTEFVKSTGIVVEEKTDAVVDFLMKSRKTAEFDMIQDILKSAKEQIEAMKEEVNKTKEQFAITEVGKDGKVVVDAQDPQEVIKAKAAKWAAENKSK</sequence>
<reference evidence="2 3" key="1">
    <citation type="submission" date="2019-04" db="EMBL/GenBank/DDBJ databases">
        <title>Nine Novel Phages from a Plateau Lake in Southwest China Provide Insights into Aeromonas Phage Diversity.</title>
        <authorList>
            <person name="Xiao W."/>
            <person name="Bai M."/>
            <person name="Wang Y."/>
            <person name="Cui X."/>
        </authorList>
    </citation>
    <scope>NUCLEOTIDE SEQUENCE [LARGE SCALE GENOMIC DNA]</scope>
</reference>
<evidence type="ECO:0000313" key="3">
    <source>
        <dbReference type="Proteomes" id="UP000316128"/>
    </source>
</evidence>
<dbReference type="Pfam" id="PF26210">
    <property type="entry name" value="Phage_phiTE_211"/>
    <property type="match status" value="1"/>
</dbReference>